<feature type="compositionally biased region" description="Basic and acidic residues" evidence="1">
    <location>
        <begin position="154"/>
        <end position="163"/>
    </location>
</feature>
<gene>
    <name evidence="4" type="ORF">HDID_LOCUS3707</name>
</gene>
<organism evidence="6">
    <name type="scientific">Hymenolepis diminuta</name>
    <name type="common">Rat tapeworm</name>
    <dbReference type="NCBI Taxonomy" id="6216"/>
    <lineage>
        <taxon>Eukaryota</taxon>
        <taxon>Metazoa</taxon>
        <taxon>Spiralia</taxon>
        <taxon>Lophotrochozoa</taxon>
        <taxon>Platyhelminthes</taxon>
        <taxon>Cestoda</taxon>
        <taxon>Eucestoda</taxon>
        <taxon>Cyclophyllidea</taxon>
        <taxon>Hymenolepididae</taxon>
        <taxon>Hymenolepis</taxon>
    </lineage>
</organism>
<reference evidence="4 5" key="2">
    <citation type="submission" date="2018-11" db="EMBL/GenBank/DDBJ databases">
        <authorList>
            <consortium name="Pathogen Informatics"/>
        </authorList>
    </citation>
    <scope>NUCLEOTIDE SEQUENCE [LARGE SCALE GENOMIC DNA]</scope>
</reference>
<protein>
    <submittedName>
        <fullName evidence="6">Tyrosine-protein phosphatase domain-containing protein</fullName>
    </submittedName>
</protein>
<evidence type="ECO:0000259" key="3">
    <source>
        <dbReference type="PROSITE" id="PS50055"/>
    </source>
</evidence>
<dbReference type="InterPro" id="IPR033522">
    <property type="entry name" value="IA-2/IA-2_beta"/>
</dbReference>
<dbReference type="GO" id="GO:0051046">
    <property type="term" value="P:regulation of secretion"/>
    <property type="evidence" value="ECO:0007669"/>
    <property type="project" value="TreeGrafter"/>
</dbReference>
<evidence type="ECO:0000256" key="2">
    <source>
        <dbReference type="SAM" id="Phobius"/>
    </source>
</evidence>
<sequence length="348" mass="38412">MLGKDIVNMMPETLKWLNKNSILQYGVGFPQFSEEKRPARSEAVVADTGQLPKVGFVGVVIVCALAVLVALLLFVHTLIKRRDRLNGYIPAGSKDSRKHSERPLVGTASPSPSGSVLNASVVSSRNDSLVKQPHQESTSSCSTGSPPPYQETIKQGEKQDAYRPKLVSTGGSGASTESMAAYSNNRATQLNSNSSWSDEPVQMTLDVTTGHLILANYRGYFLNGIRFFTVENNPFMVWWLLNEQTRVMLSCRGNGYINASLMYDHDPRSPSYIAAETPLLSTAGDFWQMVWEQFVVVIVCLEPESALTQVIEDPFNITGQGENDTISQARYWPPEGCMVFGRFEVSNN</sequence>
<evidence type="ECO:0000313" key="6">
    <source>
        <dbReference type="WBParaSite" id="HDID_0000370901-mRNA-1"/>
    </source>
</evidence>
<dbReference type="PANTHER" id="PTHR46106:SF4">
    <property type="entry name" value="IA-2 PROTEIN TYROSINE PHOSPHATASE, ISOFORM C"/>
    <property type="match status" value="1"/>
</dbReference>
<proteinExistence type="predicted"/>
<dbReference type="InterPro" id="IPR029021">
    <property type="entry name" value="Prot-tyrosine_phosphatase-like"/>
</dbReference>
<dbReference type="STRING" id="6216.A0A158QDU2"/>
<feature type="transmembrane region" description="Helical" evidence="2">
    <location>
        <begin position="54"/>
        <end position="75"/>
    </location>
</feature>
<dbReference type="WBParaSite" id="HDID_0000370901-mRNA-1">
    <property type="protein sequence ID" value="HDID_0000370901-mRNA-1"/>
    <property type="gene ID" value="HDID_0000370901"/>
</dbReference>
<evidence type="ECO:0000256" key="1">
    <source>
        <dbReference type="SAM" id="MobiDB-lite"/>
    </source>
</evidence>
<feature type="region of interest" description="Disordered" evidence="1">
    <location>
        <begin position="89"/>
        <end position="177"/>
    </location>
</feature>
<dbReference type="OrthoDB" id="9880441at2759"/>
<dbReference type="AlphaFoldDB" id="A0A158QDU2"/>
<dbReference type="PANTHER" id="PTHR46106">
    <property type="entry name" value="IA-2 PROTEIN TYROSINE PHOSPHATASE, ISOFORM C"/>
    <property type="match status" value="1"/>
</dbReference>
<dbReference type="PROSITE" id="PS50055">
    <property type="entry name" value="TYR_PHOSPHATASE_PTP"/>
    <property type="match status" value="1"/>
</dbReference>
<feature type="domain" description="Tyrosine-protein phosphatase" evidence="3">
    <location>
        <begin position="234"/>
        <end position="348"/>
    </location>
</feature>
<evidence type="ECO:0000313" key="5">
    <source>
        <dbReference type="Proteomes" id="UP000274504"/>
    </source>
</evidence>
<dbReference type="Proteomes" id="UP000274504">
    <property type="component" value="Unassembled WGS sequence"/>
</dbReference>
<accession>A0A158QDU2</accession>
<keyword evidence="2" id="KW-0472">Membrane</keyword>
<dbReference type="Gene3D" id="3.90.190.10">
    <property type="entry name" value="Protein tyrosine phosphatase superfamily"/>
    <property type="match status" value="1"/>
</dbReference>
<keyword evidence="2" id="KW-0812">Transmembrane</keyword>
<evidence type="ECO:0000313" key="4">
    <source>
        <dbReference type="EMBL" id="VDL37884.1"/>
    </source>
</evidence>
<dbReference type="EMBL" id="UYSG01001196">
    <property type="protein sequence ID" value="VDL37884.1"/>
    <property type="molecule type" value="Genomic_DNA"/>
</dbReference>
<dbReference type="Pfam" id="PF00102">
    <property type="entry name" value="Y_phosphatase"/>
    <property type="match status" value="1"/>
</dbReference>
<feature type="compositionally biased region" description="Polar residues" evidence="1">
    <location>
        <begin position="108"/>
        <end position="129"/>
    </location>
</feature>
<name>A0A158QDU2_HYMDI</name>
<dbReference type="GO" id="GO:0045202">
    <property type="term" value="C:synapse"/>
    <property type="evidence" value="ECO:0007669"/>
    <property type="project" value="TreeGrafter"/>
</dbReference>
<dbReference type="InterPro" id="IPR000242">
    <property type="entry name" value="PTP_cat"/>
</dbReference>
<dbReference type="GO" id="GO:0030141">
    <property type="term" value="C:secretory granule"/>
    <property type="evidence" value="ECO:0007669"/>
    <property type="project" value="InterPro"/>
</dbReference>
<reference evidence="6" key="1">
    <citation type="submission" date="2016-04" db="UniProtKB">
        <authorList>
            <consortium name="WormBaseParasite"/>
        </authorList>
    </citation>
    <scope>IDENTIFICATION</scope>
</reference>
<dbReference type="SUPFAM" id="SSF52799">
    <property type="entry name" value="(Phosphotyrosine protein) phosphatases II"/>
    <property type="match status" value="1"/>
</dbReference>
<dbReference type="PRINTS" id="PR00700">
    <property type="entry name" value="PRTYPHPHTASE"/>
</dbReference>
<keyword evidence="2" id="KW-1133">Transmembrane helix</keyword>
<dbReference type="GO" id="GO:0004725">
    <property type="term" value="F:protein tyrosine phosphatase activity"/>
    <property type="evidence" value="ECO:0007669"/>
    <property type="project" value="InterPro"/>
</dbReference>